<dbReference type="SMART" id="SM00020">
    <property type="entry name" value="Tryp_SPc"/>
    <property type="match status" value="1"/>
</dbReference>
<protein>
    <recommendedName>
        <fullName evidence="7">Peptidase S1 domain-containing protein</fullName>
    </recommendedName>
</protein>
<dbReference type="InterPro" id="IPR018114">
    <property type="entry name" value="TRYPSIN_HIS"/>
</dbReference>
<reference evidence="8 9" key="1">
    <citation type="submission" date="2019-01" db="EMBL/GenBank/DDBJ databases">
        <authorList>
            <person name="Sayadi A."/>
        </authorList>
    </citation>
    <scope>NUCLEOTIDE SEQUENCE [LARGE SCALE GENOMIC DNA]</scope>
</reference>
<evidence type="ECO:0000256" key="2">
    <source>
        <dbReference type="ARBA" id="ARBA00023157"/>
    </source>
</evidence>
<evidence type="ECO:0000313" key="9">
    <source>
        <dbReference type="Proteomes" id="UP000410492"/>
    </source>
</evidence>
<dbReference type="EMBL" id="CAACVG010007997">
    <property type="protein sequence ID" value="VEN47987.1"/>
    <property type="molecule type" value="Genomic_DNA"/>
</dbReference>
<dbReference type="InterPro" id="IPR043504">
    <property type="entry name" value="Peptidase_S1_PA_chymotrypsin"/>
</dbReference>
<dbReference type="PANTHER" id="PTHR24256">
    <property type="entry name" value="TRYPTASE-RELATED"/>
    <property type="match status" value="1"/>
</dbReference>
<feature type="chain" id="PRO_5025006820" description="Peptidase S1 domain-containing protein" evidence="6">
    <location>
        <begin position="24"/>
        <end position="340"/>
    </location>
</feature>
<dbReference type="Proteomes" id="UP000410492">
    <property type="component" value="Unassembled WGS sequence"/>
</dbReference>
<dbReference type="Gene3D" id="2.40.10.10">
    <property type="entry name" value="Trypsin-like serine proteases"/>
    <property type="match status" value="2"/>
</dbReference>
<accession>A0A653CJF8</accession>
<dbReference type="InterPro" id="IPR001254">
    <property type="entry name" value="Trypsin_dom"/>
</dbReference>
<proteinExistence type="inferred from homology"/>
<keyword evidence="5" id="KW-0720">Serine protease</keyword>
<dbReference type="GO" id="GO:0006508">
    <property type="term" value="P:proteolysis"/>
    <property type="evidence" value="ECO:0007669"/>
    <property type="project" value="UniProtKB-KW"/>
</dbReference>
<dbReference type="GO" id="GO:0004252">
    <property type="term" value="F:serine-type endopeptidase activity"/>
    <property type="evidence" value="ECO:0007669"/>
    <property type="project" value="InterPro"/>
</dbReference>
<evidence type="ECO:0000256" key="4">
    <source>
        <dbReference type="ARBA" id="ARBA00024195"/>
    </source>
</evidence>
<dbReference type="CDD" id="cd00190">
    <property type="entry name" value="Tryp_SPc"/>
    <property type="match status" value="1"/>
</dbReference>
<feature type="signal peptide" evidence="6">
    <location>
        <begin position="1"/>
        <end position="23"/>
    </location>
</feature>
<dbReference type="InterPro" id="IPR051487">
    <property type="entry name" value="Ser/Thr_Proteases_Immune/Dev"/>
</dbReference>
<comment type="similarity">
    <text evidence="4">Belongs to the peptidase S1 family. CLIP subfamily.</text>
</comment>
<keyword evidence="2" id="KW-1015">Disulfide bond</keyword>
<evidence type="ECO:0000259" key="7">
    <source>
        <dbReference type="PROSITE" id="PS50240"/>
    </source>
</evidence>
<keyword evidence="9" id="KW-1185">Reference proteome</keyword>
<dbReference type="PRINTS" id="PR00722">
    <property type="entry name" value="CHYMOTRYPSIN"/>
</dbReference>
<dbReference type="PROSITE" id="PS50240">
    <property type="entry name" value="TRYPSIN_DOM"/>
    <property type="match status" value="1"/>
</dbReference>
<dbReference type="InterPro" id="IPR001314">
    <property type="entry name" value="Peptidase_S1A"/>
</dbReference>
<organism evidence="8 9">
    <name type="scientific">Callosobruchus maculatus</name>
    <name type="common">Southern cowpea weevil</name>
    <name type="synonym">Pulse bruchid</name>
    <dbReference type="NCBI Taxonomy" id="64391"/>
    <lineage>
        <taxon>Eukaryota</taxon>
        <taxon>Metazoa</taxon>
        <taxon>Ecdysozoa</taxon>
        <taxon>Arthropoda</taxon>
        <taxon>Hexapoda</taxon>
        <taxon>Insecta</taxon>
        <taxon>Pterygota</taxon>
        <taxon>Neoptera</taxon>
        <taxon>Endopterygota</taxon>
        <taxon>Coleoptera</taxon>
        <taxon>Polyphaga</taxon>
        <taxon>Cucujiformia</taxon>
        <taxon>Chrysomeloidea</taxon>
        <taxon>Chrysomelidae</taxon>
        <taxon>Bruchinae</taxon>
        <taxon>Bruchini</taxon>
        <taxon>Callosobruchus</taxon>
    </lineage>
</organism>
<feature type="domain" description="Peptidase S1" evidence="7">
    <location>
        <begin position="50"/>
        <end position="297"/>
    </location>
</feature>
<dbReference type="InterPro" id="IPR009003">
    <property type="entry name" value="Peptidase_S1_PA"/>
</dbReference>
<keyword evidence="1 6" id="KW-0732">Signal</keyword>
<evidence type="ECO:0000256" key="3">
    <source>
        <dbReference type="ARBA" id="ARBA00023180"/>
    </source>
</evidence>
<dbReference type="PROSITE" id="PS00135">
    <property type="entry name" value="TRYPSIN_SER"/>
    <property type="match status" value="1"/>
</dbReference>
<dbReference type="SUPFAM" id="SSF50494">
    <property type="entry name" value="Trypsin-like serine proteases"/>
    <property type="match status" value="1"/>
</dbReference>
<evidence type="ECO:0000256" key="1">
    <source>
        <dbReference type="ARBA" id="ARBA00022729"/>
    </source>
</evidence>
<dbReference type="InterPro" id="IPR033116">
    <property type="entry name" value="TRYPSIN_SER"/>
</dbReference>
<evidence type="ECO:0000256" key="5">
    <source>
        <dbReference type="RuleBase" id="RU363034"/>
    </source>
</evidence>
<dbReference type="FunFam" id="2.40.10.10:FF:000028">
    <property type="entry name" value="Serine protease easter"/>
    <property type="match status" value="1"/>
</dbReference>
<keyword evidence="5" id="KW-0645">Protease</keyword>
<evidence type="ECO:0000313" key="8">
    <source>
        <dbReference type="EMBL" id="VEN47987.1"/>
    </source>
</evidence>
<dbReference type="AlphaFoldDB" id="A0A653CJF8"/>
<dbReference type="PROSITE" id="PS00134">
    <property type="entry name" value="TRYPSIN_HIS"/>
    <property type="match status" value="1"/>
</dbReference>
<dbReference type="Pfam" id="PF00089">
    <property type="entry name" value="Trypsin"/>
    <property type="match status" value="1"/>
</dbReference>
<evidence type="ECO:0000256" key="6">
    <source>
        <dbReference type="SAM" id="SignalP"/>
    </source>
</evidence>
<keyword evidence="3" id="KW-0325">Glycoprotein</keyword>
<name>A0A653CJF8_CALMS</name>
<keyword evidence="5" id="KW-0378">Hydrolase</keyword>
<sequence length="340" mass="37403">MNISDNAPIIASICCILLQAASCASEISTHKAWDLLPSTDCGVGRRPGRITNGKEADLGQFPWLARLGYQEGKDIKFKCGGSLLNEWYVITAAHCLKGNEGKFKVVRLGENVEDEKSCDNASCSLPVQDIPVGSVMIHSEYSTITSKNDIALVALKDAAKYNEFVKPLCLPRADTIQEKHLGEEVTVAGWGVIDSSTEETSPSLLFVNIPVVELDVCRAIYKSVQLDKTQWCVGKTSGEDSCSGDSGGPLMNWKAKGGSKQHFLLGVVSFGQSYCGENPSIYTNTNHFMLWILDNILAHHKRQDGVVRRLMEPTNMLKVTVNKRPSGMLTYRPIKYMKQL</sequence>
<dbReference type="OrthoDB" id="547031at2759"/>
<gene>
    <name evidence="8" type="ORF">CALMAC_LOCUS9598</name>
</gene>